<dbReference type="EMBL" id="CP040812">
    <property type="protein sequence ID" value="QCY68563.1"/>
    <property type="molecule type" value="Genomic_DNA"/>
</dbReference>
<proteinExistence type="inferred from homology"/>
<dbReference type="RefSeq" id="WP_139065149.1">
    <property type="nucleotide sequence ID" value="NZ_CP040812.1"/>
</dbReference>
<dbReference type="Gene3D" id="3.40.50.620">
    <property type="entry name" value="HUPs"/>
    <property type="match status" value="2"/>
</dbReference>
<organism evidence="3 4">
    <name type="scientific">Antarcticibacterium flavum</name>
    <dbReference type="NCBI Taxonomy" id="2058175"/>
    <lineage>
        <taxon>Bacteria</taxon>
        <taxon>Pseudomonadati</taxon>
        <taxon>Bacteroidota</taxon>
        <taxon>Flavobacteriia</taxon>
        <taxon>Flavobacteriales</taxon>
        <taxon>Flavobacteriaceae</taxon>
        <taxon>Antarcticibacterium</taxon>
    </lineage>
</organism>
<name>A0A5B7X1S9_9FLAO</name>
<feature type="domain" description="UspA" evidence="2">
    <location>
        <begin position="3"/>
        <end position="148"/>
    </location>
</feature>
<dbReference type="SUPFAM" id="SSF52402">
    <property type="entry name" value="Adenine nucleotide alpha hydrolases-like"/>
    <property type="match status" value="2"/>
</dbReference>
<evidence type="ECO:0000313" key="4">
    <source>
        <dbReference type="Proteomes" id="UP000309016"/>
    </source>
</evidence>
<dbReference type="InterPro" id="IPR006016">
    <property type="entry name" value="UspA"/>
</dbReference>
<dbReference type="OrthoDB" id="9788959at2"/>
<dbReference type="AlphaFoldDB" id="A0A5B7X1S9"/>
<dbReference type="InterPro" id="IPR014729">
    <property type="entry name" value="Rossmann-like_a/b/a_fold"/>
</dbReference>
<dbReference type="Pfam" id="PF00582">
    <property type="entry name" value="Usp"/>
    <property type="match status" value="1"/>
</dbReference>
<comment type="similarity">
    <text evidence="1">Belongs to the universal stress protein A family.</text>
</comment>
<dbReference type="KEGG" id="afla:FHG64_03670"/>
<dbReference type="PANTHER" id="PTHR46268">
    <property type="entry name" value="STRESS RESPONSE PROTEIN NHAX"/>
    <property type="match status" value="1"/>
</dbReference>
<evidence type="ECO:0000259" key="2">
    <source>
        <dbReference type="Pfam" id="PF00582"/>
    </source>
</evidence>
<gene>
    <name evidence="3" type="ORF">FHG64_03670</name>
</gene>
<evidence type="ECO:0000313" key="3">
    <source>
        <dbReference type="EMBL" id="QCY68563.1"/>
    </source>
</evidence>
<sequence>MEKHILIPTDFSRNAWNALTYAIDLYKEAQVTFYFLNAYQLFHFTTDSVIEPEPGEKAYEEAKQVSELGLERLVEGLQSRTGNSRVKIKTFSLYNTVIGAVKEVLKKNDIDLIIMGTKGENNPVNAIYGSNAVNVMEKVLECPVLVVPDKDSQKDTPVNEIVFATNFKYYYKRKELAILADLAKNHKAPIRVLHIKENEEITTDQKTNKAVLEDYFEDLVCTFHTLTRVKVAKGIHSFIESRNSSMLALFSRKHGLFTHLFARSLVSEIGFHPQVPVLVLREHK</sequence>
<reference evidence="3 4" key="1">
    <citation type="submission" date="2019-06" db="EMBL/GenBank/DDBJ databases">
        <title>Complete genome sequence of Antarcticibacterium flavum KCTC 52984T from an Antarctic marine sediment.</title>
        <authorList>
            <person name="Lee Y.M."/>
            <person name="Shin S.C."/>
        </authorList>
    </citation>
    <scope>NUCLEOTIDE SEQUENCE [LARGE SCALE GENOMIC DNA]</scope>
    <source>
        <strain evidence="3 4">KCTC 52984</strain>
    </source>
</reference>
<keyword evidence="4" id="KW-1185">Reference proteome</keyword>
<dbReference type="Proteomes" id="UP000309016">
    <property type="component" value="Chromosome"/>
</dbReference>
<protein>
    <submittedName>
        <fullName evidence="3">Universal stress protein</fullName>
    </submittedName>
</protein>
<dbReference type="PANTHER" id="PTHR46268:SF6">
    <property type="entry name" value="UNIVERSAL STRESS PROTEIN UP12"/>
    <property type="match status" value="1"/>
</dbReference>
<accession>A0A5B7X1S9</accession>
<evidence type="ECO:0000256" key="1">
    <source>
        <dbReference type="ARBA" id="ARBA00008791"/>
    </source>
</evidence>
<dbReference type="CDD" id="cd00293">
    <property type="entry name" value="USP-like"/>
    <property type="match status" value="1"/>
</dbReference>